<gene>
    <name evidence="13" type="ORF">C8D76_10910</name>
</gene>
<dbReference type="EMBL" id="QENU01000009">
    <property type="protein sequence ID" value="PVX33044.1"/>
    <property type="molecule type" value="Genomic_DNA"/>
</dbReference>
<sequence length="196" mass="22789">MEYGFLAYIENRKYARKSFQTCSILSSKNNMHYLQYYPVDIVNGEGTRCTLFVSGCEHACRGCYNQKSWPFSAGLEFDEAMEQQILKDLKDTRIKRQGLTLSGGDPMHPRNLETLLPFVQRIKAECPDKDIWVWTGYKIEELTGIQRQMLSYVDVIIDGKFEQSKADPALVWRGSSNQNVYRVHKENQRIDFVQIL</sequence>
<evidence type="ECO:0000256" key="6">
    <source>
        <dbReference type="ARBA" id="ARBA00022691"/>
    </source>
</evidence>
<keyword evidence="5" id="KW-0004">4Fe-4S</keyword>
<dbReference type="GO" id="GO:0051539">
    <property type="term" value="F:4 iron, 4 sulfur cluster binding"/>
    <property type="evidence" value="ECO:0007669"/>
    <property type="project" value="UniProtKB-KW"/>
</dbReference>
<dbReference type="GO" id="GO:0043365">
    <property type="term" value="F:[formate-C-acetyltransferase]-activating enzyme activity"/>
    <property type="evidence" value="ECO:0007669"/>
    <property type="project" value="InterPro"/>
</dbReference>
<evidence type="ECO:0000256" key="4">
    <source>
        <dbReference type="ARBA" id="ARBA00014281"/>
    </source>
</evidence>
<evidence type="ECO:0000313" key="13">
    <source>
        <dbReference type="EMBL" id="PVX33044.1"/>
    </source>
</evidence>
<comment type="caution">
    <text evidence="13">The sequence shown here is derived from an EMBL/GenBank/DDBJ whole genome shotgun (WGS) entry which is preliminary data.</text>
</comment>
<evidence type="ECO:0000256" key="9">
    <source>
        <dbReference type="ARBA" id="ARBA00023004"/>
    </source>
</evidence>
<name>A0A2U0SNX4_9PAST</name>
<comment type="function">
    <text evidence="2 12">Activation of anaerobic ribonucleoside-triphosphate reductase under anaerobic conditions by generation of an organic free radical, using S-adenosylmethionine and reduced flavodoxin as cosubstrates to produce 5'-deoxy-adenosine.</text>
</comment>
<dbReference type="SFLD" id="SFLDG01063">
    <property type="entry name" value="activating_enzymes__group_1"/>
    <property type="match status" value="1"/>
</dbReference>
<dbReference type="InterPro" id="IPR013785">
    <property type="entry name" value="Aldolase_TIM"/>
</dbReference>
<evidence type="ECO:0000313" key="14">
    <source>
        <dbReference type="Proteomes" id="UP000245909"/>
    </source>
</evidence>
<keyword evidence="9" id="KW-0408">Iron</keyword>
<comment type="similarity">
    <text evidence="3 12">Belongs to the organic radical-activating enzymes family.</text>
</comment>
<dbReference type="PANTHER" id="PTHR30352">
    <property type="entry name" value="PYRUVATE FORMATE-LYASE-ACTIVATING ENZYME"/>
    <property type="match status" value="1"/>
</dbReference>
<evidence type="ECO:0000256" key="3">
    <source>
        <dbReference type="ARBA" id="ARBA00009777"/>
    </source>
</evidence>
<dbReference type="EC" id="1.97.1.-" evidence="12"/>
<dbReference type="GO" id="GO:0004748">
    <property type="term" value="F:ribonucleoside-diphosphate reductase activity, thioredoxin disulfide as acceptor"/>
    <property type="evidence" value="ECO:0007669"/>
    <property type="project" value="TreeGrafter"/>
</dbReference>
<protein>
    <recommendedName>
        <fullName evidence="4 12">Anaerobic ribonucleoside-triphosphate reductase-activating protein</fullName>
        <ecNumber evidence="12">1.97.1.-</ecNumber>
    </recommendedName>
</protein>
<dbReference type="Pfam" id="PF13353">
    <property type="entry name" value="Fer4_12"/>
    <property type="match status" value="1"/>
</dbReference>
<dbReference type="InterPro" id="IPR058240">
    <property type="entry name" value="rSAM_sf"/>
</dbReference>
<dbReference type="SFLD" id="SFLDF00299">
    <property type="entry name" value="anaerobic_ribonucleoside-triph"/>
    <property type="match status" value="1"/>
</dbReference>
<proteinExistence type="inferred from homology"/>
<dbReference type="AlphaFoldDB" id="A0A2U0SNX4"/>
<organism evidence="13 14">
    <name type="scientific">Alitibacter langaaensis DSM 22999</name>
    <dbReference type="NCBI Taxonomy" id="1122935"/>
    <lineage>
        <taxon>Bacteria</taxon>
        <taxon>Pseudomonadati</taxon>
        <taxon>Pseudomonadota</taxon>
        <taxon>Gammaproteobacteria</taxon>
        <taxon>Pasteurellales</taxon>
        <taxon>Pasteurellaceae</taxon>
        <taxon>Alitibacter</taxon>
    </lineage>
</organism>
<evidence type="ECO:0000256" key="12">
    <source>
        <dbReference type="PIRNR" id="PIRNR000368"/>
    </source>
</evidence>
<keyword evidence="14" id="KW-1185">Reference proteome</keyword>
<evidence type="ECO:0000256" key="2">
    <source>
        <dbReference type="ARBA" id="ARBA00003852"/>
    </source>
</evidence>
<dbReference type="PROSITE" id="PS01087">
    <property type="entry name" value="RADICAL_ACTIVATING"/>
    <property type="match status" value="1"/>
</dbReference>
<dbReference type="SFLD" id="SFLDS00029">
    <property type="entry name" value="Radical_SAM"/>
    <property type="match status" value="1"/>
</dbReference>
<dbReference type="Gene3D" id="3.20.20.70">
    <property type="entry name" value="Aldolase class I"/>
    <property type="match status" value="1"/>
</dbReference>
<keyword evidence="7" id="KW-0479">Metal-binding</keyword>
<evidence type="ECO:0000256" key="10">
    <source>
        <dbReference type="ARBA" id="ARBA00023014"/>
    </source>
</evidence>
<dbReference type="InterPro" id="IPR007197">
    <property type="entry name" value="rSAM"/>
</dbReference>
<dbReference type="NCBIfam" id="NF008335">
    <property type="entry name" value="PRK11121.1"/>
    <property type="match status" value="1"/>
</dbReference>
<evidence type="ECO:0000256" key="8">
    <source>
        <dbReference type="ARBA" id="ARBA00023002"/>
    </source>
</evidence>
<dbReference type="Proteomes" id="UP000245909">
    <property type="component" value="Unassembled WGS sequence"/>
</dbReference>
<keyword evidence="10" id="KW-0411">Iron-sulfur</keyword>
<dbReference type="InterPro" id="IPR012837">
    <property type="entry name" value="NrdG"/>
</dbReference>
<evidence type="ECO:0000256" key="1">
    <source>
        <dbReference type="ARBA" id="ARBA00001966"/>
    </source>
</evidence>
<keyword evidence="6" id="KW-0949">S-adenosyl-L-methionine</keyword>
<dbReference type="SUPFAM" id="SSF102114">
    <property type="entry name" value="Radical SAM enzymes"/>
    <property type="match status" value="1"/>
</dbReference>
<evidence type="ECO:0000256" key="5">
    <source>
        <dbReference type="ARBA" id="ARBA00022485"/>
    </source>
</evidence>
<evidence type="ECO:0000256" key="11">
    <source>
        <dbReference type="ARBA" id="ARBA00047365"/>
    </source>
</evidence>
<dbReference type="SFLD" id="SFLDG01066">
    <property type="entry name" value="organic_radical-activating_enz"/>
    <property type="match status" value="1"/>
</dbReference>
<comment type="catalytic activity">
    <reaction evidence="11">
        <text>glycyl-[protein] + reduced [flavodoxin] + S-adenosyl-L-methionine = glycin-2-yl radical-[protein] + semiquinone [flavodoxin] + 5'-deoxyadenosine + L-methionine + H(+)</text>
        <dbReference type="Rhea" id="RHEA:61976"/>
        <dbReference type="Rhea" id="RHEA-COMP:10622"/>
        <dbReference type="Rhea" id="RHEA-COMP:14480"/>
        <dbReference type="Rhea" id="RHEA-COMP:15993"/>
        <dbReference type="Rhea" id="RHEA-COMP:15994"/>
        <dbReference type="ChEBI" id="CHEBI:15378"/>
        <dbReference type="ChEBI" id="CHEBI:17319"/>
        <dbReference type="ChEBI" id="CHEBI:29947"/>
        <dbReference type="ChEBI" id="CHEBI:32722"/>
        <dbReference type="ChEBI" id="CHEBI:57618"/>
        <dbReference type="ChEBI" id="CHEBI:57844"/>
        <dbReference type="ChEBI" id="CHEBI:59789"/>
        <dbReference type="ChEBI" id="CHEBI:140311"/>
    </reaction>
</comment>
<keyword evidence="8 12" id="KW-0560">Oxidoreductase</keyword>
<dbReference type="InterPro" id="IPR001989">
    <property type="entry name" value="Radical_activat_CS"/>
</dbReference>
<reference evidence="13 14" key="1">
    <citation type="submission" date="2018-05" db="EMBL/GenBank/DDBJ databases">
        <title>Genomic Encyclopedia of Type Strains, Phase IV (KMG-IV): sequencing the most valuable type-strain genomes for metagenomic binning, comparative biology and taxonomic classification.</title>
        <authorList>
            <person name="Goeker M."/>
        </authorList>
    </citation>
    <scope>NUCLEOTIDE SEQUENCE [LARGE SCALE GENOMIC DNA]</scope>
    <source>
        <strain evidence="13 14">DSM 22999</strain>
    </source>
</reference>
<accession>A0A2U0SNX4</accession>
<dbReference type="GO" id="GO:0046872">
    <property type="term" value="F:metal ion binding"/>
    <property type="evidence" value="ECO:0007669"/>
    <property type="project" value="UniProtKB-KW"/>
</dbReference>
<dbReference type="NCBIfam" id="TIGR02491">
    <property type="entry name" value="NrdG"/>
    <property type="match status" value="1"/>
</dbReference>
<evidence type="ECO:0000256" key="7">
    <source>
        <dbReference type="ARBA" id="ARBA00022723"/>
    </source>
</evidence>
<dbReference type="CDD" id="cd01335">
    <property type="entry name" value="Radical_SAM"/>
    <property type="match status" value="1"/>
</dbReference>
<dbReference type="PIRSF" id="PIRSF000368">
    <property type="entry name" value="NrdG"/>
    <property type="match status" value="1"/>
</dbReference>
<comment type="cofactor">
    <cofactor evidence="1">
        <name>[4Fe-4S] cluster</name>
        <dbReference type="ChEBI" id="CHEBI:49883"/>
    </cofactor>
</comment>
<dbReference type="PANTHER" id="PTHR30352:SF2">
    <property type="entry name" value="ANAEROBIC RIBONUCLEOSIDE-TRIPHOSPHATE REDUCTASE-ACTIVATING PROTEIN"/>
    <property type="match status" value="1"/>
</dbReference>
<dbReference type="InterPro" id="IPR034457">
    <property type="entry name" value="Organic_radical-activating"/>
</dbReference>